<dbReference type="InterPro" id="IPR024810">
    <property type="entry name" value="MAB21L/cGLR"/>
</dbReference>
<sequence>MANKGVCNETKDLLGLIKRLEIMAKPVINDRRQEKYCEYISLFLSHFGQERCMLVGSTKEKTRLRLQENEGDFDYLVISGISIPIECLEYRKNLPCFLNINGSTLTNLFPGVELIDGKHLPSDLLSDIRPEAFKHSRNIHTIVTQMDSTRGRSTLHVSLDHKIKPGLSLVDYADPKCPELSMAKHKQKKDIGLIKQNVEKSVQGDSSENEKKIRNAGIAINSLVQGWEELNLSCEESNISRNDKEPIFHQAFDPLIEALTNTEDILHQTSSPNLKKPKLDSSDDCSTSSGVPSTSGLSGRLNNESRIIQEVRGNDEDDQVTILYKYKTSKDFIPVFPLNGKPKYLDEWLNRKRKWPPTDVVTDIYNSEFFVVAKPALVEPSKDIDFCLACNIGEIKLAEAMTQLQKNVILIIKALQKSSLRDYSEILTTFHWKTVVYWMSENTDTQILENRTEDNIHVFLQNVLTYMVDCLCNNDLQHYFVPSNLFVGMHEDKIHDIVLKIIEIKENVMENLQNFDKGQSTVKDHYDFVSRSKIKEFQEMHSDPGDNVIVKSVVTLLRGFVIENKEVVRRALKEVLTEAVPFLIEENTRKRDPNKIDVNSQIIQALSGTDSLRNILINSAVSWLLDEMHSTGAPKVEDCTRNMFAVVMQNILTGNLF</sequence>
<evidence type="ECO:0000256" key="2">
    <source>
        <dbReference type="ARBA" id="ARBA00008307"/>
    </source>
</evidence>
<evidence type="ECO:0000256" key="1">
    <source>
        <dbReference type="ARBA" id="ARBA00001946"/>
    </source>
</evidence>
<feature type="region of interest" description="Disordered" evidence="7">
    <location>
        <begin position="269"/>
        <end position="302"/>
    </location>
</feature>
<dbReference type="PANTHER" id="PTHR10656:SF42">
    <property type="entry name" value="CYCLIC GMP-AMP SYNTHASE-LIKE PROTEIN-RELATED"/>
    <property type="match status" value="1"/>
</dbReference>
<dbReference type="OrthoDB" id="5968689at2759"/>
<dbReference type="Gene3D" id="1.10.1410.40">
    <property type="match status" value="1"/>
</dbReference>
<feature type="compositionally biased region" description="Polar residues" evidence="7">
    <location>
        <begin position="284"/>
        <end position="302"/>
    </location>
</feature>
<protein>
    <recommendedName>
        <fullName evidence="8">Mab-21-like HhH/H2TH-like domain-containing protein</fullName>
    </recommendedName>
</protein>
<evidence type="ECO:0000256" key="7">
    <source>
        <dbReference type="SAM" id="MobiDB-lite"/>
    </source>
</evidence>
<comment type="cofactor">
    <cofactor evidence="1">
        <name>Mg(2+)</name>
        <dbReference type="ChEBI" id="CHEBI:18420"/>
    </cofactor>
</comment>
<dbReference type="AlphaFoldDB" id="A0A8B6GW95"/>
<gene>
    <name evidence="9" type="ORF">MGAL_10B079513</name>
</gene>
<dbReference type="SMART" id="SM01265">
    <property type="entry name" value="Mab-21"/>
    <property type="match status" value="1"/>
</dbReference>
<dbReference type="Pfam" id="PF20266">
    <property type="entry name" value="Mab-21_C"/>
    <property type="match status" value="1"/>
</dbReference>
<evidence type="ECO:0000313" key="10">
    <source>
        <dbReference type="Proteomes" id="UP000596742"/>
    </source>
</evidence>
<evidence type="ECO:0000256" key="4">
    <source>
        <dbReference type="ARBA" id="ARBA00022695"/>
    </source>
</evidence>
<organism evidence="9 10">
    <name type="scientific">Mytilus galloprovincialis</name>
    <name type="common">Mediterranean mussel</name>
    <dbReference type="NCBI Taxonomy" id="29158"/>
    <lineage>
        <taxon>Eukaryota</taxon>
        <taxon>Metazoa</taxon>
        <taxon>Spiralia</taxon>
        <taxon>Lophotrochozoa</taxon>
        <taxon>Mollusca</taxon>
        <taxon>Bivalvia</taxon>
        <taxon>Autobranchia</taxon>
        <taxon>Pteriomorphia</taxon>
        <taxon>Mytilida</taxon>
        <taxon>Mytiloidea</taxon>
        <taxon>Mytilidae</taxon>
        <taxon>Mytilinae</taxon>
        <taxon>Mytilus</taxon>
    </lineage>
</organism>
<evidence type="ECO:0000256" key="6">
    <source>
        <dbReference type="ARBA" id="ARBA00022842"/>
    </source>
</evidence>
<dbReference type="GO" id="GO:0016779">
    <property type="term" value="F:nucleotidyltransferase activity"/>
    <property type="evidence" value="ECO:0007669"/>
    <property type="project" value="UniProtKB-KW"/>
</dbReference>
<keyword evidence="5" id="KW-0479">Metal-binding</keyword>
<evidence type="ECO:0000259" key="8">
    <source>
        <dbReference type="Pfam" id="PF20266"/>
    </source>
</evidence>
<dbReference type="Proteomes" id="UP000596742">
    <property type="component" value="Unassembled WGS sequence"/>
</dbReference>
<feature type="domain" description="Mab-21-like HhH/H2TH-like" evidence="8">
    <location>
        <begin position="406"/>
        <end position="501"/>
    </location>
</feature>
<comment type="caution">
    <text evidence="9">The sequence shown here is derived from an EMBL/GenBank/DDBJ whole genome shotgun (WGS) entry which is preliminary data.</text>
</comment>
<accession>A0A8B6GW95</accession>
<keyword evidence="4" id="KW-0548">Nucleotidyltransferase</keyword>
<dbReference type="GO" id="GO:0046872">
    <property type="term" value="F:metal ion binding"/>
    <property type="evidence" value="ECO:0007669"/>
    <property type="project" value="UniProtKB-KW"/>
</dbReference>
<keyword evidence="6" id="KW-0460">Magnesium</keyword>
<evidence type="ECO:0000256" key="5">
    <source>
        <dbReference type="ARBA" id="ARBA00022723"/>
    </source>
</evidence>
<keyword evidence="3" id="KW-0808">Transferase</keyword>
<evidence type="ECO:0000313" key="9">
    <source>
        <dbReference type="EMBL" id="VDI69998.1"/>
    </source>
</evidence>
<dbReference type="PANTHER" id="PTHR10656">
    <property type="entry name" value="CELL FATE DETERMINING PROTEIN MAB21-RELATED"/>
    <property type="match status" value="1"/>
</dbReference>
<evidence type="ECO:0000256" key="3">
    <source>
        <dbReference type="ARBA" id="ARBA00022679"/>
    </source>
</evidence>
<keyword evidence="10" id="KW-1185">Reference proteome</keyword>
<proteinExistence type="inferred from homology"/>
<comment type="similarity">
    <text evidence="2">Belongs to the mab-21 family.</text>
</comment>
<dbReference type="InterPro" id="IPR046906">
    <property type="entry name" value="Mab-21_HhH/H2TH-like"/>
</dbReference>
<dbReference type="EMBL" id="UYJE01009099">
    <property type="protein sequence ID" value="VDI69998.1"/>
    <property type="molecule type" value="Genomic_DNA"/>
</dbReference>
<reference evidence="9" key="1">
    <citation type="submission" date="2018-11" db="EMBL/GenBank/DDBJ databases">
        <authorList>
            <person name="Alioto T."/>
            <person name="Alioto T."/>
        </authorList>
    </citation>
    <scope>NUCLEOTIDE SEQUENCE</scope>
</reference>
<name>A0A8B6GW95_MYTGA</name>